<dbReference type="PANTHER" id="PTHR37012:SF7">
    <property type="entry name" value="B-ZIP TRANSCRIPTION FACTOR (EUROFUNG)-RELATED"/>
    <property type="match status" value="1"/>
</dbReference>
<dbReference type="Proteomes" id="UP000076584">
    <property type="component" value="Unassembled WGS sequence"/>
</dbReference>
<accession>A0A161XSB9</accession>
<feature type="region of interest" description="Disordered" evidence="1">
    <location>
        <begin position="1"/>
        <end position="39"/>
    </location>
</feature>
<keyword evidence="3" id="KW-1185">Reference proteome</keyword>
<protein>
    <submittedName>
        <fullName evidence="2">Bzip transcription factor</fullName>
    </submittedName>
</protein>
<feature type="compositionally biased region" description="Basic and acidic residues" evidence="1">
    <location>
        <begin position="29"/>
        <end position="39"/>
    </location>
</feature>
<comment type="caution">
    <text evidence="2">The sequence shown here is derived from an EMBL/GenBank/DDBJ whole genome shotgun (WGS) entry which is preliminary data.</text>
</comment>
<evidence type="ECO:0000313" key="3">
    <source>
        <dbReference type="Proteomes" id="UP000076584"/>
    </source>
</evidence>
<organism evidence="2 3">
    <name type="scientific">Colletotrichum incanum</name>
    <name type="common">Soybean anthracnose fungus</name>
    <dbReference type="NCBI Taxonomy" id="1573173"/>
    <lineage>
        <taxon>Eukaryota</taxon>
        <taxon>Fungi</taxon>
        <taxon>Dikarya</taxon>
        <taxon>Ascomycota</taxon>
        <taxon>Pezizomycotina</taxon>
        <taxon>Sordariomycetes</taxon>
        <taxon>Hypocreomycetidae</taxon>
        <taxon>Glomerellales</taxon>
        <taxon>Glomerellaceae</taxon>
        <taxon>Colletotrichum</taxon>
        <taxon>Colletotrichum spaethianum species complex</taxon>
    </lineage>
</organism>
<evidence type="ECO:0000313" key="2">
    <source>
        <dbReference type="EMBL" id="KZL63272.1"/>
    </source>
</evidence>
<gene>
    <name evidence="2" type="ORF">CI238_07392</name>
</gene>
<evidence type="ECO:0000256" key="1">
    <source>
        <dbReference type="SAM" id="MobiDB-lite"/>
    </source>
</evidence>
<feature type="compositionally biased region" description="Polar residues" evidence="1">
    <location>
        <begin position="81"/>
        <end position="93"/>
    </location>
</feature>
<feature type="region of interest" description="Disordered" evidence="1">
    <location>
        <begin position="77"/>
        <end position="111"/>
    </location>
</feature>
<feature type="compositionally biased region" description="Polar residues" evidence="1">
    <location>
        <begin position="1"/>
        <end position="11"/>
    </location>
</feature>
<reference evidence="2 3" key="1">
    <citation type="submission" date="2015-06" db="EMBL/GenBank/DDBJ databases">
        <title>Survival trade-offs in plant roots during colonization by closely related pathogenic and mutualistic fungi.</title>
        <authorList>
            <person name="Hacquard S."/>
            <person name="Kracher B."/>
            <person name="Hiruma K."/>
            <person name="Weinman A."/>
            <person name="Muench P."/>
            <person name="Garrido Oter R."/>
            <person name="Ver Loren van Themaat E."/>
            <person name="Dallerey J.-F."/>
            <person name="Damm U."/>
            <person name="Henrissat B."/>
            <person name="Lespinet O."/>
            <person name="Thon M."/>
            <person name="Kemen E."/>
            <person name="McHardy A.C."/>
            <person name="Schulze-Lefert P."/>
            <person name="O'Connell R.J."/>
        </authorList>
    </citation>
    <scope>NUCLEOTIDE SEQUENCE [LARGE SCALE GENOMIC DNA]</scope>
    <source>
        <strain evidence="2 3">MAFF 238704</strain>
    </source>
</reference>
<dbReference type="AlphaFoldDB" id="A0A161XSB9"/>
<proteinExistence type="predicted"/>
<name>A0A161XSB9_COLIC</name>
<dbReference type="EMBL" id="LFIW01002839">
    <property type="protein sequence ID" value="KZL63272.1"/>
    <property type="molecule type" value="Genomic_DNA"/>
</dbReference>
<dbReference type="PANTHER" id="PTHR37012">
    <property type="entry name" value="B-ZIP TRANSCRIPTION FACTOR (EUROFUNG)-RELATED"/>
    <property type="match status" value="1"/>
</dbReference>
<sequence>MATKQPVSAASSKVPDDPKSRRTKKRKLDQRAQRAACDRNKNRIAYLEGTIRSMSELEQSRQISGLMGQLSDMTRQRDNLARTSPSIETTIQGHQEEERVEPSPINQAPQTLSATSQCQCWLRGYEILDSFNLGVEDVAFEISNPGTLAMAWGLPVPDTPGNVIATEMEPPKRVLPDVICECLFLIQDPISLGPHTTSIWRSANEALSGCKMPTKSVLNMEDEMATIFPYESPLTLPPLWKRLRLINTLQFRNCPDTERLPILKFMHLLLRYQAEPTTEQCARLPTWYLSK</sequence>